<reference evidence="3" key="1">
    <citation type="submission" date="2017-02" db="EMBL/GenBank/DDBJ databases">
        <authorList>
            <person name="Varghese N."/>
            <person name="Submissions S."/>
        </authorList>
    </citation>
    <scope>NUCLEOTIDE SEQUENCE [LARGE SCALE GENOMIC DNA]</scope>
    <source>
        <strain evidence="3">ATCC 27094</strain>
    </source>
</reference>
<evidence type="ECO:0000313" key="3">
    <source>
        <dbReference type="Proteomes" id="UP000190092"/>
    </source>
</evidence>
<proteinExistence type="predicted"/>
<accession>A0A1T4SK91</accession>
<dbReference type="EMBL" id="FUWJ01000008">
    <property type="protein sequence ID" value="SKA28338.1"/>
    <property type="molecule type" value="Genomic_DNA"/>
</dbReference>
<dbReference type="OrthoDB" id="128751at2"/>
<dbReference type="Proteomes" id="UP000190092">
    <property type="component" value="Unassembled WGS sequence"/>
</dbReference>
<keyword evidence="1" id="KW-1133">Transmembrane helix</keyword>
<feature type="transmembrane region" description="Helical" evidence="1">
    <location>
        <begin position="7"/>
        <end position="25"/>
    </location>
</feature>
<sequence>MGDKERVVVLALGTLLLFLAPGYLLHVSPRFAGSLAGGVLGIMAATFMLLALVYPAVKYIGWLKVRVTRHVSLGRLLSFHIYGGLLASLIAILHSGHKYQSGLGIALIADIVIVIGTGFIGRYYLAHLGTEVRRQQALLGTLRTAYDRIALHLGRQATVGAAAPDVPILTLVDAIADIEYSLGMRDTAKRIAGRWIVVHIVASILMYGLLLLHIGGGIYYGLRWLP</sequence>
<keyword evidence="1" id="KW-0812">Transmembrane</keyword>
<feature type="transmembrane region" description="Helical" evidence="1">
    <location>
        <begin position="102"/>
        <end position="125"/>
    </location>
</feature>
<gene>
    <name evidence="2" type="ORF">SAMN02745126_04775</name>
</gene>
<dbReference type="STRING" id="225324.SAMN02745126_04775"/>
<protein>
    <recommendedName>
        <fullName evidence="4">Iron reductase</fullName>
    </recommendedName>
</protein>
<dbReference type="RefSeq" id="WP_085936522.1">
    <property type="nucleotide sequence ID" value="NZ_FUWJ01000008.1"/>
</dbReference>
<feature type="transmembrane region" description="Helical" evidence="1">
    <location>
        <begin position="31"/>
        <end position="55"/>
    </location>
</feature>
<feature type="transmembrane region" description="Helical" evidence="1">
    <location>
        <begin position="76"/>
        <end position="96"/>
    </location>
</feature>
<feature type="transmembrane region" description="Helical" evidence="1">
    <location>
        <begin position="195"/>
        <end position="222"/>
    </location>
</feature>
<name>A0A1T4SK91_9HYPH</name>
<organism evidence="2 3">
    <name type="scientific">Enhydrobacter aerosaccus</name>
    <dbReference type="NCBI Taxonomy" id="225324"/>
    <lineage>
        <taxon>Bacteria</taxon>
        <taxon>Pseudomonadati</taxon>
        <taxon>Pseudomonadota</taxon>
        <taxon>Alphaproteobacteria</taxon>
        <taxon>Hyphomicrobiales</taxon>
        <taxon>Enhydrobacter</taxon>
    </lineage>
</organism>
<evidence type="ECO:0000256" key="1">
    <source>
        <dbReference type="SAM" id="Phobius"/>
    </source>
</evidence>
<dbReference type="AlphaFoldDB" id="A0A1T4SK91"/>
<evidence type="ECO:0000313" key="2">
    <source>
        <dbReference type="EMBL" id="SKA28338.1"/>
    </source>
</evidence>
<keyword evidence="3" id="KW-1185">Reference proteome</keyword>
<evidence type="ECO:0008006" key="4">
    <source>
        <dbReference type="Google" id="ProtNLM"/>
    </source>
</evidence>
<keyword evidence="1" id="KW-0472">Membrane</keyword>